<dbReference type="Proteomes" id="UP000887576">
    <property type="component" value="Unplaced"/>
</dbReference>
<evidence type="ECO:0000313" key="1">
    <source>
        <dbReference type="Proteomes" id="UP000887576"/>
    </source>
</evidence>
<name>A0AC34QF01_9BILA</name>
<dbReference type="WBParaSite" id="JU765_v2.g15746.t1">
    <property type="protein sequence ID" value="JU765_v2.g15746.t1"/>
    <property type="gene ID" value="JU765_v2.g15746"/>
</dbReference>
<evidence type="ECO:0000313" key="2">
    <source>
        <dbReference type="WBParaSite" id="JU765_v2.g15746.t1"/>
    </source>
</evidence>
<protein>
    <submittedName>
        <fullName evidence="2">Acyl-CoA synthetase</fullName>
    </submittedName>
</protein>
<sequence>MADVKDSEEKNDINEKKGGGVCCFLPKTIDAGEHVRKLASEDFQVLSIDLYSNNPSRKFRLIIVYIRANEVSSKSSNSLIDELIKLIKPNDVRRFILVGDFNTPKIDWKSSEPNPALYYEKDFLEFVKHFKLIQHVQKATFGDNILDLVLTANKNKITVNFPDISSIVTAKQYHQAICCSVKFSDMENETPAENIADSFVHPDKRKPYLPVERIHLRQSFKNTQACYYLKEKDGYFCYTHTNPRNDKETFHCNSCNKSLLQHDADYKFQCNLNHAPNCISKSMQNDLKNKWESARLFFIRPGRRCVSEPSNQSYAYGASTIPLLHNTIGERLRMSVDQCDNRIRIIFKHGNIRKTYAELFADARQLAASLIHLGVKKGDRVGIWGPNYYEWVVTQFATAMAGMVLVPAYQSEELKFALHELKINVVITPPEFEKMNYVDILHSTVPEMTAKKEGTGEVYSTAMPDLKHAIIFKGEPGRKYKGFWNYDELLEKPTSEDSKELDEIGKKIRFDDPAAIMFTYAIADEKCTVLFGMPTMFIDILKFFSRPELPKADICSLHGGIIAGAPCPTALCERLIKDLKMNDFVACYGSSEALIAAMSYPTDTPEERCRSVGYVKDHIELAVFNKEGELVNRGEKGEVCIRGYSVMLGYFNDEEKTKESIKPDRWYHTGIGFVKYGNNKPRGGLRIIQDSSHEIDDENIDFDAKENIYAVKIDPGVNGPQANKKAPA</sequence>
<proteinExistence type="predicted"/>
<organism evidence="1 2">
    <name type="scientific">Panagrolaimus sp. JU765</name>
    <dbReference type="NCBI Taxonomy" id="591449"/>
    <lineage>
        <taxon>Eukaryota</taxon>
        <taxon>Metazoa</taxon>
        <taxon>Ecdysozoa</taxon>
        <taxon>Nematoda</taxon>
        <taxon>Chromadorea</taxon>
        <taxon>Rhabditida</taxon>
        <taxon>Tylenchina</taxon>
        <taxon>Panagrolaimomorpha</taxon>
        <taxon>Panagrolaimoidea</taxon>
        <taxon>Panagrolaimidae</taxon>
        <taxon>Panagrolaimus</taxon>
    </lineage>
</organism>
<accession>A0AC34QF01</accession>
<reference evidence="2" key="1">
    <citation type="submission" date="2022-11" db="UniProtKB">
        <authorList>
            <consortium name="WormBaseParasite"/>
        </authorList>
    </citation>
    <scope>IDENTIFICATION</scope>
</reference>